<organism evidence="4 5">
    <name type="scientific">Cinchona calisaya</name>
    <dbReference type="NCBI Taxonomy" id="153742"/>
    <lineage>
        <taxon>Eukaryota</taxon>
        <taxon>Viridiplantae</taxon>
        <taxon>Streptophyta</taxon>
        <taxon>Embryophyta</taxon>
        <taxon>Tracheophyta</taxon>
        <taxon>Spermatophyta</taxon>
        <taxon>Magnoliopsida</taxon>
        <taxon>eudicotyledons</taxon>
        <taxon>Gunneridae</taxon>
        <taxon>Pentapetalae</taxon>
        <taxon>asterids</taxon>
        <taxon>lamiids</taxon>
        <taxon>Gentianales</taxon>
        <taxon>Rubiaceae</taxon>
        <taxon>Cinchonoideae</taxon>
        <taxon>Cinchoneae</taxon>
        <taxon>Cinchona</taxon>
    </lineage>
</organism>
<dbReference type="Pfam" id="PF13041">
    <property type="entry name" value="PPR_2"/>
    <property type="match status" value="1"/>
</dbReference>
<name>A0ABD2YX54_9GENT</name>
<evidence type="ECO:0000256" key="2">
    <source>
        <dbReference type="ARBA" id="ARBA00022737"/>
    </source>
</evidence>
<comment type="similarity">
    <text evidence="1">Belongs to the PPR family. P subfamily.</text>
</comment>
<comment type="caution">
    <text evidence="4">The sequence shown here is derived from an EMBL/GenBank/DDBJ whole genome shotgun (WGS) entry which is preliminary data.</text>
</comment>
<dbReference type="NCBIfam" id="TIGR00756">
    <property type="entry name" value="PPR"/>
    <property type="match status" value="1"/>
</dbReference>
<keyword evidence="5" id="KW-1185">Reference proteome</keyword>
<dbReference type="PANTHER" id="PTHR47939:SF7">
    <property type="entry name" value="REPEAT-CONTAINING PROTEIN, PUTATIVE-RELATED"/>
    <property type="match status" value="1"/>
</dbReference>
<evidence type="ECO:0008006" key="6">
    <source>
        <dbReference type="Google" id="ProtNLM"/>
    </source>
</evidence>
<dbReference type="InterPro" id="IPR002885">
    <property type="entry name" value="PPR_rpt"/>
</dbReference>
<dbReference type="InterPro" id="IPR050667">
    <property type="entry name" value="PPR-containing_protein"/>
</dbReference>
<protein>
    <recommendedName>
        <fullName evidence="6">Pentatricopeptide repeat-containing protein</fullName>
    </recommendedName>
</protein>
<dbReference type="PROSITE" id="PS51375">
    <property type="entry name" value="PPR"/>
    <property type="match status" value="3"/>
</dbReference>
<reference evidence="4 5" key="1">
    <citation type="submission" date="2024-11" db="EMBL/GenBank/DDBJ databases">
        <title>A near-complete genome assembly of Cinchona calisaya.</title>
        <authorList>
            <person name="Lian D.C."/>
            <person name="Zhao X.W."/>
            <person name="Wei L."/>
        </authorList>
    </citation>
    <scope>NUCLEOTIDE SEQUENCE [LARGE SCALE GENOMIC DNA]</scope>
    <source>
        <tissue evidence="4">Nenye</tissue>
    </source>
</reference>
<proteinExistence type="inferred from homology"/>
<dbReference type="Proteomes" id="UP001630127">
    <property type="component" value="Unassembled WGS sequence"/>
</dbReference>
<gene>
    <name evidence="4" type="ORF">ACH5RR_024591</name>
</gene>
<evidence type="ECO:0000256" key="1">
    <source>
        <dbReference type="ARBA" id="ARBA00007626"/>
    </source>
</evidence>
<evidence type="ECO:0000313" key="5">
    <source>
        <dbReference type="Proteomes" id="UP001630127"/>
    </source>
</evidence>
<dbReference type="EMBL" id="JBJUIK010000011">
    <property type="protein sequence ID" value="KAL3511874.1"/>
    <property type="molecule type" value="Genomic_DNA"/>
</dbReference>
<evidence type="ECO:0000256" key="3">
    <source>
        <dbReference type="PROSITE-ProRule" id="PRU00708"/>
    </source>
</evidence>
<dbReference type="AlphaFoldDB" id="A0ABD2YX54"/>
<accession>A0ABD2YX54</accession>
<evidence type="ECO:0000313" key="4">
    <source>
        <dbReference type="EMBL" id="KAL3511874.1"/>
    </source>
</evidence>
<feature type="repeat" description="PPR" evidence="3">
    <location>
        <begin position="56"/>
        <end position="90"/>
    </location>
</feature>
<dbReference type="PANTHER" id="PTHR47939">
    <property type="entry name" value="MEMBRANE-ASSOCIATED SALT-INDUCIBLE PROTEIN-LIKE"/>
    <property type="match status" value="1"/>
</dbReference>
<dbReference type="Pfam" id="PF12854">
    <property type="entry name" value="PPR_1"/>
    <property type="match status" value="1"/>
</dbReference>
<dbReference type="InterPro" id="IPR011990">
    <property type="entry name" value="TPR-like_helical_dom_sf"/>
</dbReference>
<keyword evidence="2" id="KW-0677">Repeat</keyword>
<feature type="repeat" description="PPR" evidence="3">
    <location>
        <begin position="162"/>
        <end position="196"/>
    </location>
</feature>
<sequence>MIKQAVSTFFDTELYGCRRTVKSINAALKVLTMSRDLEAIESFFREAPLECGINLDVYSVNIIIKAVFEMGILDRSHLIMLEMEKLGIRPDVVTYTTLISAFYKVSQWYIGNGLRNLMVLNGCFPNLAIFNVRIQLLVNKGRAWMLISWVYSHVNYRGIEPNIKIYQTMIHYLCRAGDFDLAYTMTKNSMEKNWFPSIDTILKLLEALRKNGKFDKASTEKDTSFFCTSDEDHAVDVVEKINENIGHKSSM</sequence>
<dbReference type="Gene3D" id="1.25.40.10">
    <property type="entry name" value="Tetratricopeptide repeat domain"/>
    <property type="match status" value="2"/>
</dbReference>
<feature type="repeat" description="PPR" evidence="3">
    <location>
        <begin position="91"/>
        <end position="125"/>
    </location>
</feature>